<dbReference type="Gramene" id="TVU51571">
    <property type="protein sequence ID" value="TVU51571"/>
    <property type="gene ID" value="EJB05_03006"/>
</dbReference>
<evidence type="ECO:0000259" key="6">
    <source>
        <dbReference type="PROSITE" id="PS50808"/>
    </source>
</evidence>
<reference evidence="7 8" key="1">
    <citation type="journal article" date="2019" name="Sci. Rep.">
        <title>A high-quality genome of Eragrostis curvula grass provides insights into Poaceae evolution and supports new strategies to enhance forage quality.</title>
        <authorList>
            <person name="Carballo J."/>
            <person name="Santos B.A.C.M."/>
            <person name="Zappacosta D."/>
            <person name="Garbus I."/>
            <person name="Selva J.P."/>
            <person name="Gallo C.A."/>
            <person name="Diaz A."/>
            <person name="Albertini E."/>
            <person name="Caccamo M."/>
            <person name="Echenique V."/>
        </authorList>
    </citation>
    <scope>NUCLEOTIDE SEQUENCE [LARGE SCALE GENOMIC DNA]</scope>
    <source>
        <strain evidence="8">cv. Victoria</strain>
        <tissue evidence="7">Leaf</tissue>
    </source>
</reference>
<dbReference type="AlphaFoldDB" id="A0A5J9WU36"/>
<dbReference type="PROSITE" id="PS50808">
    <property type="entry name" value="ZF_BED"/>
    <property type="match status" value="1"/>
</dbReference>
<dbReference type="GO" id="GO:0008270">
    <property type="term" value="F:zinc ion binding"/>
    <property type="evidence" value="ECO:0007669"/>
    <property type="project" value="UniProtKB-KW"/>
</dbReference>
<evidence type="ECO:0000256" key="2">
    <source>
        <dbReference type="ARBA" id="ARBA00022771"/>
    </source>
</evidence>
<keyword evidence="1" id="KW-0479">Metal-binding</keyword>
<name>A0A5J9WU36_9POAL</name>
<evidence type="ECO:0000256" key="4">
    <source>
        <dbReference type="PROSITE-ProRule" id="PRU00027"/>
    </source>
</evidence>
<organism evidence="7 8">
    <name type="scientific">Eragrostis curvula</name>
    <name type="common">weeping love grass</name>
    <dbReference type="NCBI Taxonomy" id="38414"/>
    <lineage>
        <taxon>Eukaryota</taxon>
        <taxon>Viridiplantae</taxon>
        <taxon>Streptophyta</taxon>
        <taxon>Embryophyta</taxon>
        <taxon>Tracheophyta</taxon>
        <taxon>Spermatophyta</taxon>
        <taxon>Magnoliopsida</taxon>
        <taxon>Liliopsida</taxon>
        <taxon>Poales</taxon>
        <taxon>Poaceae</taxon>
        <taxon>PACMAD clade</taxon>
        <taxon>Chloridoideae</taxon>
        <taxon>Eragrostideae</taxon>
        <taxon>Eragrostidinae</taxon>
        <taxon>Eragrostis</taxon>
    </lineage>
</organism>
<comment type="caution">
    <text evidence="7">The sequence shown here is derived from an EMBL/GenBank/DDBJ whole genome shotgun (WGS) entry which is preliminary data.</text>
</comment>
<protein>
    <recommendedName>
        <fullName evidence="6">BED-type domain-containing protein</fullName>
    </recommendedName>
</protein>
<accession>A0A5J9WU36</accession>
<feature type="region of interest" description="Disordered" evidence="5">
    <location>
        <begin position="1"/>
        <end position="78"/>
    </location>
</feature>
<keyword evidence="3" id="KW-0862">Zinc</keyword>
<evidence type="ECO:0000256" key="1">
    <source>
        <dbReference type="ARBA" id="ARBA00022723"/>
    </source>
</evidence>
<dbReference type="Proteomes" id="UP000324897">
    <property type="component" value="Chromosome 6"/>
</dbReference>
<feature type="non-terminal residue" evidence="7">
    <location>
        <position position="1"/>
    </location>
</feature>
<feature type="compositionally biased region" description="Pro residues" evidence="5">
    <location>
        <begin position="17"/>
        <end position="30"/>
    </location>
</feature>
<evidence type="ECO:0000313" key="8">
    <source>
        <dbReference type="Proteomes" id="UP000324897"/>
    </source>
</evidence>
<gene>
    <name evidence="7" type="ORF">EJB05_03006</name>
</gene>
<sequence>MSGPGDEVKRTHRIPQPAAPLPIGQSPPPVVCAGLWGKEGPGSRVPPQATRRGWSEGVPLSTAKTLPPPLRSDKEATLSPQAWEMQGEDNDSRNYENDEPLWRHVGILEESLGGDSVRFLCDYCNRIFCGSYSTVEKHLLKDCIGLTNTIRELVHNEFLASKRLKARAMPTCAPLTCSAAGSYSCGTSGKAVAKSNKRKKIMTADEDQFTEIRDLLDAIIARMFYSSGLPLSVANNPYYQNSFSLATRKNNIPGCSDEENRSFMKHQLGTQIARIFHSSDSRLWDVGGDSSIFLASVVERANFSLDEPEFELEMLELDDGGGEN</sequence>
<evidence type="ECO:0000256" key="5">
    <source>
        <dbReference type="SAM" id="MobiDB-lite"/>
    </source>
</evidence>
<dbReference type="GO" id="GO:0003677">
    <property type="term" value="F:DNA binding"/>
    <property type="evidence" value="ECO:0007669"/>
    <property type="project" value="InterPro"/>
</dbReference>
<dbReference type="EMBL" id="RWGY01000002">
    <property type="protein sequence ID" value="TVU51571.1"/>
    <property type="molecule type" value="Genomic_DNA"/>
</dbReference>
<feature type="domain" description="BED-type" evidence="6">
    <location>
        <begin position="96"/>
        <end position="150"/>
    </location>
</feature>
<evidence type="ECO:0000313" key="7">
    <source>
        <dbReference type="EMBL" id="TVU51571.1"/>
    </source>
</evidence>
<dbReference type="InterPro" id="IPR003656">
    <property type="entry name" value="Znf_BED"/>
</dbReference>
<keyword evidence="8" id="KW-1185">Reference proteome</keyword>
<dbReference type="OrthoDB" id="1925573at2759"/>
<evidence type="ECO:0000256" key="3">
    <source>
        <dbReference type="ARBA" id="ARBA00022833"/>
    </source>
</evidence>
<proteinExistence type="predicted"/>
<keyword evidence="2 4" id="KW-0863">Zinc-finger</keyword>